<evidence type="ECO:0000313" key="3">
    <source>
        <dbReference type="Proteomes" id="UP001501496"/>
    </source>
</evidence>
<keyword evidence="1" id="KW-0472">Membrane</keyword>
<keyword evidence="1" id="KW-1133">Transmembrane helix</keyword>
<evidence type="ECO:0000313" key="2">
    <source>
        <dbReference type="EMBL" id="GAA4237998.1"/>
    </source>
</evidence>
<feature type="transmembrane region" description="Helical" evidence="1">
    <location>
        <begin position="125"/>
        <end position="142"/>
    </location>
</feature>
<proteinExistence type="predicted"/>
<sequence>MSPHLDTSIIKTYLLKICNDRMFEKSPRNVRLLKFLVEQAIKKSDVSEYIVGTELFQDSYTPENKDSKVRVYMYNLRKKLKEYYATSGKDDNLIFIVEKGQYNLKFQERNTQKNTKLKATINKKILWGASIFTLLLTVLFISKKIFKEDLYCWNDFFKSSSNICVMADQTMIYKTVGLERFATMNFYINNKSDFINYVEKHPNDSIKLANYTLLSKMAPFSVKNLTEWFLKHNSNFSLRLESSFEMDETRTNNLLYIGQFKTMGTSKSIFLKDSHIFKHNTNVSNFVVVKNGKEKTYSYKIKEGISYEYAMVSYNALENGKKALFFVSNNDIGVMATVNNFMNKKWLANFYKNLPANKKYFNALFEVKGINRTEIDCKLVDFEALN</sequence>
<evidence type="ECO:0008006" key="4">
    <source>
        <dbReference type="Google" id="ProtNLM"/>
    </source>
</evidence>
<keyword evidence="1" id="KW-0812">Transmembrane</keyword>
<keyword evidence="3" id="KW-1185">Reference proteome</keyword>
<reference evidence="3" key="1">
    <citation type="journal article" date="2019" name="Int. J. Syst. Evol. Microbiol.">
        <title>The Global Catalogue of Microorganisms (GCM) 10K type strain sequencing project: providing services to taxonomists for standard genome sequencing and annotation.</title>
        <authorList>
            <consortium name="The Broad Institute Genomics Platform"/>
            <consortium name="The Broad Institute Genome Sequencing Center for Infectious Disease"/>
            <person name="Wu L."/>
            <person name="Ma J."/>
        </authorList>
    </citation>
    <scope>NUCLEOTIDE SEQUENCE [LARGE SCALE GENOMIC DNA]</scope>
    <source>
        <strain evidence="3">JCM 17630</strain>
    </source>
</reference>
<gene>
    <name evidence="2" type="ORF">GCM10022291_26770</name>
</gene>
<protein>
    <recommendedName>
        <fullName evidence="4">Helix-turn-helix domain-containing protein</fullName>
    </recommendedName>
</protein>
<evidence type="ECO:0000256" key="1">
    <source>
        <dbReference type="SAM" id="Phobius"/>
    </source>
</evidence>
<dbReference type="RefSeq" id="WP_344788796.1">
    <property type="nucleotide sequence ID" value="NZ_BAABCA010000005.1"/>
</dbReference>
<dbReference type="Proteomes" id="UP001501496">
    <property type="component" value="Unassembled WGS sequence"/>
</dbReference>
<name>A0ABP8CE96_9FLAO</name>
<organism evidence="2 3">
    <name type="scientific">Postechiella marina</name>
    <dbReference type="NCBI Taxonomy" id="943941"/>
    <lineage>
        <taxon>Bacteria</taxon>
        <taxon>Pseudomonadati</taxon>
        <taxon>Bacteroidota</taxon>
        <taxon>Flavobacteriia</taxon>
        <taxon>Flavobacteriales</taxon>
        <taxon>Flavobacteriaceae</taxon>
        <taxon>Postechiella</taxon>
    </lineage>
</organism>
<accession>A0ABP8CE96</accession>
<dbReference type="EMBL" id="BAABCA010000005">
    <property type="protein sequence ID" value="GAA4237998.1"/>
    <property type="molecule type" value="Genomic_DNA"/>
</dbReference>
<comment type="caution">
    <text evidence="2">The sequence shown here is derived from an EMBL/GenBank/DDBJ whole genome shotgun (WGS) entry which is preliminary data.</text>
</comment>